<dbReference type="InterPro" id="IPR047045">
    <property type="entry name" value="CobQ_N"/>
</dbReference>
<organism evidence="6 7">
    <name type="scientific">Edwardsiella tarda ATCC 23685</name>
    <dbReference type="NCBI Taxonomy" id="500638"/>
    <lineage>
        <taxon>Bacteria</taxon>
        <taxon>Pseudomonadati</taxon>
        <taxon>Pseudomonadota</taxon>
        <taxon>Gammaproteobacteria</taxon>
        <taxon>Enterobacterales</taxon>
        <taxon>Hafniaceae</taxon>
        <taxon>Edwardsiella</taxon>
    </lineage>
</organism>
<dbReference type="CDD" id="cd05389">
    <property type="entry name" value="CobQ_N"/>
    <property type="match status" value="1"/>
</dbReference>
<evidence type="ECO:0000256" key="3">
    <source>
        <dbReference type="ARBA" id="ARBA00022573"/>
    </source>
</evidence>
<dbReference type="NCBIfam" id="NF001989">
    <property type="entry name" value="PRK00784.1"/>
    <property type="match status" value="1"/>
</dbReference>
<dbReference type="HAMAP" id="MF_00028">
    <property type="entry name" value="CobQ"/>
    <property type="match status" value="1"/>
</dbReference>
<evidence type="ECO:0000256" key="2">
    <source>
        <dbReference type="ARBA" id="ARBA00019833"/>
    </source>
</evidence>
<feature type="non-terminal residue" evidence="6">
    <location>
        <position position="255"/>
    </location>
</feature>
<dbReference type="RefSeq" id="WP_005285551.1">
    <property type="nucleotide sequence ID" value="NZ_GG739633.1"/>
</dbReference>
<dbReference type="GO" id="GO:0009236">
    <property type="term" value="P:cobalamin biosynthetic process"/>
    <property type="evidence" value="ECO:0007669"/>
    <property type="project" value="UniProtKB-UniPathway"/>
</dbReference>
<reference evidence="6 7" key="1">
    <citation type="submission" date="2010-02" db="EMBL/GenBank/DDBJ databases">
        <authorList>
            <person name="Weinstock G."/>
            <person name="Sodergren E."/>
            <person name="Clifton S."/>
            <person name="Fulton L."/>
            <person name="Fulton B."/>
            <person name="Courtney L."/>
            <person name="Fronick C."/>
            <person name="Harrison M."/>
            <person name="Strong C."/>
            <person name="Farmer C."/>
            <person name="Delahaunty K."/>
            <person name="Markovic C."/>
            <person name="Hall O."/>
            <person name="Minx P."/>
            <person name="Tomlinson C."/>
            <person name="Mitreva M."/>
            <person name="Nelson J."/>
            <person name="Hou S."/>
            <person name="Wollam A."/>
            <person name="Pepin K.H."/>
            <person name="Johnson M."/>
            <person name="Bhonagiri V."/>
            <person name="Zhang X."/>
            <person name="Suruliraj S."/>
            <person name="Warren W."/>
            <person name="Chinwalla A."/>
            <person name="Mardis E.R."/>
            <person name="Wilson R.K."/>
        </authorList>
    </citation>
    <scope>NUCLEOTIDE SEQUENCE [LARGE SCALE GENOMIC DNA]</scope>
    <source>
        <strain evidence="6 7">ATCC 23685</strain>
    </source>
</reference>
<evidence type="ECO:0000313" key="7">
    <source>
        <dbReference type="Proteomes" id="UP000003692"/>
    </source>
</evidence>
<evidence type="ECO:0000256" key="1">
    <source>
        <dbReference type="ARBA" id="ARBA00004953"/>
    </source>
</evidence>
<dbReference type="InterPro" id="IPR004459">
    <property type="entry name" value="CobQ_synth"/>
</dbReference>
<dbReference type="AlphaFoldDB" id="D4F522"/>
<comment type="pathway">
    <text evidence="1">Cofactor biosynthesis; adenosylcobalamin biosynthesis.</text>
</comment>
<dbReference type="EMBL" id="ADGK01000121">
    <property type="protein sequence ID" value="EFE23144.1"/>
    <property type="molecule type" value="Genomic_DNA"/>
</dbReference>
<dbReference type="PANTHER" id="PTHR21343">
    <property type="entry name" value="DETHIOBIOTIN SYNTHETASE"/>
    <property type="match status" value="1"/>
</dbReference>
<evidence type="ECO:0000259" key="5">
    <source>
        <dbReference type="Pfam" id="PF01656"/>
    </source>
</evidence>
<dbReference type="HOGENOM" id="CLU_019250_0_0_6"/>
<dbReference type="Pfam" id="PF01656">
    <property type="entry name" value="CbiA"/>
    <property type="match status" value="1"/>
</dbReference>
<protein>
    <recommendedName>
        <fullName evidence="2">Cobyric acid synthase</fullName>
    </recommendedName>
</protein>
<dbReference type="Gene3D" id="3.40.50.300">
    <property type="entry name" value="P-loop containing nucleotide triphosphate hydrolases"/>
    <property type="match status" value="1"/>
</dbReference>
<keyword evidence="4" id="KW-0315">Glutamine amidotransferase</keyword>
<dbReference type="SUPFAM" id="SSF52540">
    <property type="entry name" value="P-loop containing nucleoside triphosphate hydrolases"/>
    <property type="match status" value="1"/>
</dbReference>
<feature type="domain" description="CobQ/CobB/MinD/ParA nucleotide binding" evidence="5">
    <location>
        <begin position="5"/>
        <end position="227"/>
    </location>
</feature>
<dbReference type="PANTHER" id="PTHR21343:SF1">
    <property type="entry name" value="COBYRIC ACID SYNTHASE"/>
    <property type="match status" value="1"/>
</dbReference>
<accession>D4F522</accession>
<dbReference type="InterPro" id="IPR027417">
    <property type="entry name" value="P-loop_NTPase"/>
</dbReference>
<keyword evidence="3" id="KW-0169">Cobalamin biosynthesis</keyword>
<comment type="caution">
    <text evidence="6">The sequence shown here is derived from an EMBL/GenBank/DDBJ whole genome shotgun (WGS) entry which is preliminary data.</text>
</comment>
<proteinExistence type="inferred from homology"/>
<gene>
    <name evidence="6" type="ORF">EDWATA_01850</name>
</gene>
<dbReference type="GO" id="GO:0003824">
    <property type="term" value="F:catalytic activity"/>
    <property type="evidence" value="ECO:0007669"/>
    <property type="project" value="InterPro"/>
</dbReference>
<dbReference type="UniPathway" id="UPA00148"/>
<name>D4F522_EDWTA</name>
<evidence type="ECO:0000256" key="4">
    <source>
        <dbReference type="ARBA" id="ARBA00022962"/>
    </source>
</evidence>
<sequence>MTLSIMVQGTASDAGKSVLCAGLCRVFSQDGYRVAPFKSQNMALNSGITADGGEMGRAQMMQAEAAGIAPDVRMNPILLKPSSDCQAQVVLMGRVLQDMDAVHYHQYKPQLLEQVAEVYHQLAAQVDIMVLEGAGSPAEINLRDHDIVNMGMAEKVDAPVLLVADIDRGGVFAAIYGTLALLEPQERARVKGVIINKFRGDVSLLTPGLRQIEALTGVPVLGVVPWLDLDLDDEDGVALQRGKYRDETARALDIA</sequence>
<dbReference type="NCBIfam" id="TIGR00313">
    <property type="entry name" value="cobQ"/>
    <property type="match status" value="1"/>
</dbReference>
<evidence type="ECO:0000313" key="6">
    <source>
        <dbReference type="EMBL" id="EFE23144.1"/>
    </source>
</evidence>
<dbReference type="Proteomes" id="UP000003692">
    <property type="component" value="Unassembled WGS sequence"/>
</dbReference>
<dbReference type="InterPro" id="IPR002586">
    <property type="entry name" value="CobQ/CobB/MinD/ParA_Nub-bd_dom"/>
</dbReference>